<dbReference type="Proteomes" id="UP000252586">
    <property type="component" value="Unassembled WGS sequence"/>
</dbReference>
<protein>
    <submittedName>
        <fullName evidence="5">1-acyl-sn-glycerol-3-phosphate acyltransferase</fullName>
    </submittedName>
</protein>
<reference evidence="5 6" key="1">
    <citation type="submission" date="2018-06" db="EMBL/GenBank/DDBJ databases">
        <title>Genomic Encyclopedia of Type Strains, Phase IV (KMG-IV): sequencing the most valuable type-strain genomes for metagenomic binning, comparative biology and taxonomic classification.</title>
        <authorList>
            <person name="Goeker M."/>
        </authorList>
    </citation>
    <scope>NUCLEOTIDE SEQUENCE [LARGE SCALE GENOMIC DNA]</scope>
    <source>
        <strain evidence="5 6">DSM 44599</strain>
    </source>
</reference>
<dbReference type="AlphaFoldDB" id="A0A366DLX5"/>
<evidence type="ECO:0000256" key="1">
    <source>
        <dbReference type="ARBA" id="ARBA00022679"/>
    </source>
</evidence>
<evidence type="ECO:0000256" key="2">
    <source>
        <dbReference type="ARBA" id="ARBA00023315"/>
    </source>
</evidence>
<feature type="compositionally biased region" description="Basic and acidic residues" evidence="3">
    <location>
        <begin position="230"/>
        <end position="247"/>
    </location>
</feature>
<feature type="domain" description="Phospholipid/glycerol acyltransferase" evidence="4">
    <location>
        <begin position="35"/>
        <end position="154"/>
    </location>
</feature>
<dbReference type="InterPro" id="IPR002123">
    <property type="entry name" value="Plipid/glycerol_acylTrfase"/>
</dbReference>
<dbReference type="GO" id="GO:0005886">
    <property type="term" value="C:plasma membrane"/>
    <property type="evidence" value="ECO:0007669"/>
    <property type="project" value="TreeGrafter"/>
</dbReference>
<dbReference type="RefSeq" id="WP_067511114.1">
    <property type="nucleotide sequence ID" value="NZ_CP107943.1"/>
</dbReference>
<dbReference type="STRING" id="1210090.GCA_001613185_04423"/>
<evidence type="ECO:0000313" key="5">
    <source>
        <dbReference type="EMBL" id="RBO90238.1"/>
    </source>
</evidence>
<dbReference type="OrthoDB" id="9808424at2"/>
<comment type="caution">
    <text evidence="5">The sequence shown here is derived from an EMBL/GenBank/DDBJ whole genome shotgun (WGS) entry which is preliminary data.</text>
</comment>
<dbReference type="GO" id="GO:0006654">
    <property type="term" value="P:phosphatidic acid biosynthetic process"/>
    <property type="evidence" value="ECO:0007669"/>
    <property type="project" value="TreeGrafter"/>
</dbReference>
<sequence length="247" mass="27282">MFYWLLKFVLLGPFIHLYNRPTVEGVENIPADGPAIMAGNHLSFADWLFAPLLSPRRINYLAKAEYFNTPGFKGRLQKFFFSGTGQYPIDRSGASAAEDALNAARKLLDEGRLVGLYPEGTRSPDGRLYKGKTGMARLALETGVPVIPVAVIGTDQVSPPGPFKWRRRKVTLKFGAPIDFTRYEGLAGNRFVERAVTDEVMYELMRLTGQEYVDVYAHSLKGVPSGSKPEGAKAEPTPRRIPDTAAS</sequence>
<evidence type="ECO:0000256" key="3">
    <source>
        <dbReference type="SAM" id="MobiDB-lite"/>
    </source>
</evidence>
<keyword evidence="1 5" id="KW-0808">Transferase</keyword>
<dbReference type="PANTHER" id="PTHR10434:SF11">
    <property type="entry name" value="1-ACYL-SN-GLYCEROL-3-PHOSPHATE ACYLTRANSFERASE"/>
    <property type="match status" value="1"/>
</dbReference>
<keyword evidence="2 5" id="KW-0012">Acyltransferase</keyword>
<feature type="region of interest" description="Disordered" evidence="3">
    <location>
        <begin position="223"/>
        <end position="247"/>
    </location>
</feature>
<dbReference type="SMART" id="SM00563">
    <property type="entry name" value="PlsC"/>
    <property type="match status" value="1"/>
</dbReference>
<dbReference type="EMBL" id="QNRE01000006">
    <property type="protein sequence ID" value="RBO90238.1"/>
    <property type="molecule type" value="Genomic_DNA"/>
</dbReference>
<gene>
    <name evidence="5" type="ORF">DFR74_106123</name>
</gene>
<dbReference type="PANTHER" id="PTHR10434">
    <property type="entry name" value="1-ACYL-SN-GLYCEROL-3-PHOSPHATE ACYLTRANSFERASE"/>
    <property type="match status" value="1"/>
</dbReference>
<name>A0A366DLX5_9NOCA</name>
<proteinExistence type="predicted"/>
<accession>A0A366DLX5</accession>
<dbReference type="CDD" id="cd07989">
    <property type="entry name" value="LPLAT_AGPAT-like"/>
    <property type="match status" value="1"/>
</dbReference>
<dbReference type="Pfam" id="PF01553">
    <property type="entry name" value="Acyltransferase"/>
    <property type="match status" value="1"/>
</dbReference>
<organism evidence="5 6">
    <name type="scientific">Nocardia puris</name>
    <dbReference type="NCBI Taxonomy" id="208602"/>
    <lineage>
        <taxon>Bacteria</taxon>
        <taxon>Bacillati</taxon>
        <taxon>Actinomycetota</taxon>
        <taxon>Actinomycetes</taxon>
        <taxon>Mycobacteriales</taxon>
        <taxon>Nocardiaceae</taxon>
        <taxon>Nocardia</taxon>
    </lineage>
</organism>
<keyword evidence="6" id="KW-1185">Reference proteome</keyword>
<dbReference type="SUPFAM" id="SSF69593">
    <property type="entry name" value="Glycerol-3-phosphate (1)-acyltransferase"/>
    <property type="match status" value="1"/>
</dbReference>
<evidence type="ECO:0000259" key="4">
    <source>
        <dbReference type="SMART" id="SM00563"/>
    </source>
</evidence>
<dbReference type="GO" id="GO:0003841">
    <property type="term" value="F:1-acylglycerol-3-phosphate O-acyltransferase activity"/>
    <property type="evidence" value="ECO:0007669"/>
    <property type="project" value="TreeGrafter"/>
</dbReference>
<evidence type="ECO:0000313" key="6">
    <source>
        <dbReference type="Proteomes" id="UP000252586"/>
    </source>
</evidence>